<dbReference type="InterPro" id="IPR011009">
    <property type="entry name" value="Kinase-like_dom_sf"/>
</dbReference>
<sequence length="629" mass="70160">MSRARCIYCDELMPQSNLNAHMRENHSPPTAQDMANVARKFNPKRRQTTAAPHQAATPNLPMRSSTASANHPGGAPTPANLSSRFSAWVENNLGATSHNAPYITADDVSSFRVDRSDQPQTTVQLLLKSTKFDVHELVRSFEGLQLEEREECIELVGNMPVFPALSVYVLTHLKLCASDKPSVLYAFRKKVQDWIKEGEEWCLRNYGVVRNCLMQILEESRVDRHRCNEKLLNHARVHTLDIHSLGGLLAMYAVDESRVQSFYSMKNDQAQSIIDLLQALLNLESDQFDSWYRRRFLDAVIRLSKKSRLYPRSLKITGVDDCTATNDRGGFGAIFQGSLLGKVVALKELQAAGRTSDHSLLETQDFCQEAVVWRNVHHINCLPFYGVATVNDGAPRTCLVSPWMENGNLCAYLKNNPDAPRLPLLLDIASGLEYLHTTQPTIVHGDLKSLNIFVTASKRACLADFGLATAHDAQVAMATTTYGVAGTPGYMAPELMEAGENPSLLSRIDRRRCDIFAFGCISYEVFTGAPPFANNPTMRSHYLRIGERPPRPNEERISRVGLDDDMWDFISNLWKQRPEVRLVAESAKAFLRYKLSTVAGGGVSRSLADPEWDIGFLSGLVVASDPFAL</sequence>
<dbReference type="EMBL" id="KN826124">
    <property type="protein sequence ID" value="KIK80017.1"/>
    <property type="molecule type" value="Genomic_DNA"/>
</dbReference>
<feature type="domain" description="Protein kinase" evidence="2">
    <location>
        <begin position="320"/>
        <end position="591"/>
    </location>
</feature>
<dbReference type="PROSITE" id="PS50011">
    <property type="entry name" value="PROTEIN_KINASE_DOM"/>
    <property type="match status" value="1"/>
</dbReference>
<evidence type="ECO:0000313" key="4">
    <source>
        <dbReference type="Proteomes" id="UP000054538"/>
    </source>
</evidence>
<dbReference type="Gene3D" id="1.10.510.10">
    <property type="entry name" value="Transferase(Phosphotransferase) domain 1"/>
    <property type="match status" value="1"/>
</dbReference>
<dbReference type="GO" id="GO:0005524">
    <property type="term" value="F:ATP binding"/>
    <property type="evidence" value="ECO:0007669"/>
    <property type="project" value="InterPro"/>
</dbReference>
<gene>
    <name evidence="3" type="ORF">PAXRUDRAFT_159800</name>
</gene>
<dbReference type="SMART" id="SM00220">
    <property type="entry name" value="S_TKc"/>
    <property type="match status" value="1"/>
</dbReference>
<dbReference type="InterPro" id="IPR051681">
    <property type="entry name" value="Ser/Thr_Kinases-Pseudokinases"/>
</dbReference>
<protein>
    <recommendedName>
        <fullName evidence="2">Protein kinase domain-containing protein</fullName>
    </recommendedName>
</protein>
<keyword evidence="4" id="KW-1185">Reference proteome</keyword>
<proteinExistence type="predicted"/>
<evidence type="ECO:0000313" key="3">
    <source>
        <dbReference type="EMBL" id="KIK80017.1"/>
    </source>
</evidence>
<evidence type="ECO:0000256" key="1">
    <source>
        <dbReference type="SAM" id="MobiDB-lite"/>
    </source>
</evidence>
<name>A0A0D0CAZ7_9AGAM</name>
<dbReference type="InterPro" id="IPR008271">
    <property type="entry name" value="Ser/Thr_kinase_AS"/>
</dbReference>
<dbReference type="PANTHER" id="PTHR44329">
    <property type="entry name" value="SERINE/THREONINE-PROTEIN KINASE TNNI3K-RELATED"/>
    <property type="match status" value="1"/>
</dbReference>
<dbReference type="OrthoDB" id="122279at2759"/>
<dbReference type="Proteomes" id="UP000054538">
    <property type="component" value="Unassembled WGS sequence"/>
</dbReference>
<dbReference type="HOGENOM" id="CLU_030986_0_0_1"/>
<accession>A0A0D0CAZ7</accession>
<dbReference type="STRING" id="930991.A0A0D0CAZ7"/>
<evidence type="ECO:0000259" key="2">
    <source>
        <dbReference type="PROSITE" id="PS50011"/>
    </source>
</evidence>
<feature type="compositionally biased region" description="Low complexity" evidence="1">
    <location>
        <begin position="48"/>
        <end position="58"/>
    </location>
</feature>
<dbReference type="PROSITE" id="PS00108">
    <property type="entry name" value="PROTEIN_KINASE_ST"/>
    <property type="match status" value="1"/>
</dbReference>
<dbReference type="SUPFAM" id="SSF56112">
    <property type="entry name" value="Protein kinase-like (PK-like)"/>
    <property type="match status" value="1"/>
</dbReference>
<feature type="region of interest" description="Disordered" evidence="1">
    <location>
        <begin position="43"/>
        <end position="79"/>
    </location>
</feature>
<dbReference type="Pfam" id="PF00069">
    <property type="entry name" value="Pkinase"/>
    <property type="match status" value="1"/>
</dbReference>
<dbReference type="InParanoid" id="A0A0D0CAZ7"/>
<dbReference type="GO" id="GO:0004674">
    <property type="term" value="F:protein serine/threonine kinase activity"/>
    <property type="evidence" value="ECO:0007669"/>
    <property type="project" value="TreeGrafter"/>
</dbReference>
<dbReference type="InterPro" id="IPR000719">
    <property type="entry name" value="Prot_kinase_dom"/>
</dbReference>
<reference evidence="4" key="2">
    <citation type="submission" date="2015-01" db="EMBL/GenBank/DDBJ databases">
        <title>Evolutionary Origins and Diversification of the Mycorrhizal Mutualists.</title>
        <authorList>
            <consortium name="DOE Joint Genome Institute"/>
            <consortium name="Mycorrhizal Genomics Consortium"/>
            <person name="Kohler A."/>
            <person name="Kuo A."/>
            <person name="Nagy L.G."/>
            <person name="Floudas D."/>
            <person name="Copeland A."/>
            <person name="Barry K.W."/>
            <person name="Cichocki N."/>
            <person name="Veneault-Fourrey C."/>
            <person name="LaButti K."/>
            <person name="Lindquist E.A."/>
            <person name="Lipzen A."/>
            <person name="Lundell T."/>
            <person name="Morin E."/>
            <person name="Murat C."/>
            <person name="Riley R."/>
            <person name="Ohm R."/>
            <person name="Sun H."/>
            <person name="Tunlid A."/>
            <person name="Henrissat B."/>
            <person name="Grigoriev I.V."/>
            <person name="Hibbett D.S."/>
            <person name="Martin F."/>
        </authorList>
    </citation>
    <scope>NUCLEOTIDE SEQUENCE [LARGE SCALE GENOMIC DNA]</scope>
    <source>
        <strain evidence="4">Ve08.2h10</strain>
    </source>
</reference>
<dbReference type="AlphaFoldDB" id="A0A0D0CAZ7"/>
<reference evidence="3 4" key="1">
    <citation type="submission" date="2014-04" db="EMBL/GenBank/DDBJ databases">
        <authorList>
            <consortium name="DOE Joint Genome Institute"/>
            <person name="Kuo A."/>
            <person name="Kohler A."/>
            <person name="Jargeat P."/>
            <person name="Nagy L.G."/>
            <person name="Floudas D."/>
            <person name="Copeland A."/>
            <person name="Barry K.W."/>
            <person name="Cichocki N."/>
            <person name="Veneault-Fourrey C."/>
            <person name="LaButti K."/>
            <person name="Lindquist E.A."/>
            <person name="Lipzen A."/>
            <person name="Lundell T."/>
            <person name="Morin E."/>
            <person name="Murat C."/>
            <person name="Sun H."/>
            <person name="Tunlid A."/>
            <person name="Henrissat B."/>
            <person name="Grigoriev I.V."/>
            <person name="Hibbett D.S."/>
            <person name="Martin F."/>
            <person name="Nordberg H.P."/>
            <person name="Cantor M.N."/>
            <person name="Hua S.X."/>
        </authorList>
    </citation>
    <scope>NUCLEOTIDE SEQUENCE [LARGE SCALE GENOMIC DNA]</scope>
    <source>
        <strain evidence="3 4">Ve08.2h10</strain>
    </source>
</reference>
<organism evidence="3 4">
    <name type="scientific">Paxillus rubicundulus Ve08.2h10</name>
    <dbReference type="NCBI Taxonomy" id="930991"/>
    <lineage>
        <taxon>Eukaryota</taxon>
        <taxon>Fungi</taxon>
        <taxon>Dikarya</taxon>
        <taxon>Basidiomycota</taxon>
        <taxon>Agaricomycotina</taxon>
        <taxon>Agaricomycetes</taxon>
        <taxon>Agaricomycetidae</taxon>
        <taxon>Boletales</taxon>
        <taxon>Paxilineae</taxon>
        <taxon>Paxillaceae</taxon>
        <taxon>Paxillus</taxon>
    </lineage>
</organism>